<dbReference type="Pfam" id="PF02446">
    <property type="entry name" value="Glyco_hydro_77"/>
    <property type="match status" value="1"/>
</dbReference>
<evidence type="ECO:0000313" key="12">
    <source>
        <dbReference type="Proteomes" id="UP000830835"/>
    </source>
</evidence>
<evidence type="ECO:0000256" key="4">
    <source>
        <dbReference type="ARBA" id="ARBA00020295"/>
    </source>
</evidence>
<evidence type="ECO:0000256" key="7">
    <source>
        <dbReference type="ARBA" id="ARBA00023277"/>
    </source>
</evidence>
<dbReference type="PANTHER" id="PTHR32438">
    <property type="entry name" value="4-ALPHA-GLUCANOTRANSFERASE DPE1, CHLOROPLASTIC/AMYLOPLASTIC"/>
    <property type="match status" value="1"/>
</dbReference>
<proteinExistence type="inferred from homology"/>
<dbReference type="EMBL" id="JAFIRA010000005">
    <property type="protein sequence ID" value="MCJ2542015.1"/>
    <property type="molecule type" value="Genomic_DNA"/>
</dbReference>
<evidence type="ECO:0000256" key="10">
    <source>
        <dbReference type="RuleBase" id="RU361207"/>
    </source>
</evidence>
<evidence type="ECO:0000313" key="11">
    <source>
        <dbReference type="EMBL" id="MCJ2542015.1"/>
    </source>
</evidence>
<evidence type="ECO:0000256" key="5">
    <source>
        <dbReference type="ARBA" id="ARBA00022676"/>
    </source>
</evidence>
<evidence type="ECO:0000256" key="8">
    <source>
        <dbReference type="ARBA" id="ARBA00031423"/>
    </source>
</evidence>
<reference evidence="11" key="1">
    <citation type="submission" date="2021-02" db="EMBL/GenBank/DDBJ databases">
        <title>The CRISPR/cas machinery reduction and long-range gene transfer in the hot spring cyanobacterium Synechococcus.</title>
        <authorList>
            <person name="Dvorak P."/>
            <person name="Jahodarova E."/>
            <person name="Hasler P."/>
            <person name="Poulickova A."/>
        </authorList>
    </citation>
    <scope>NUCLEOTIDE SEQUENCE</scope>
    <source>
        <strain evidence="11">Rupite</strain>
    </source>
</reference>
<comment type="caution">
    <text evidence="11">The sequence shown here is derived from an EMBL/GenBank/DDBJ whole genome shotgun (WGS) entry which is preliminary data.</text>
</comment>
<dbReference type="Proteomes" id="UP000830835">
    <property type="component" value="Unassembled WGS sequence"/>
</dbReference>
<accession>A0ABT0C8A9</accession>
<dbReference type="Gene3D" id="3.20.20.80">
    <property type="entry name" value="Glycosidases"/>
    <property type="match status" value="1"/>
</dbReference>
<dbReference type="NCBIfam" id="NF011079">
    <property type="entry name" value="PRK14508.1-2"/>
    <property type="match status" value="1"/>
</dbReference>
<protein>
    <recommendedName>
        <fullName evidence="4 10">4-alpha-glucanotransferase</fullName>
        <ecNumber evidence="3 10">2.4.1.25</ecNumber>
    </recommendedName>
    <alternativeName>
        <fullName evidence="8 10">Amylomaltase</fullName>
    </alternativeName>
    <alternativeName>
        <fullName evidence="9 10">Disproportionating enzyme</fullName>
    </alternativeName>
</protein>
<evidence type="ECO:0000256" key="6">
    <source>
        <dbReference type="ARBA" id="ARBA00022679"/>
    </source>
</evidence>
<name>A0ABT0C8A9_THEVL</name>
<evidence type="ECO:0000256" key="1">
    <source>
        <dbReference type="ARBA" id="ARBA00000439"/>
    </source>
</evidence>
<dbReference type="EC" id="2.4.1.25" evidence="3 10"/>
<evidence type="ECO:0000256" key="3">
    <source>
        <dbReference type="ARBA" id="ARBA00012560"/>
    </source>
</evidence>
<dbReference type="NCBIfam" id="NF011080">
    <property type="entry name" value="PRK14508.1-3"/>
    <property type="match status" value="1"/>
</dbReference>
<dbReference type="RefSeq" id="WP_244349224.1">
    <property type="nucleotide sequence ID" value="NZ_JAFIRA010000005.1"/>
</dbReference>
<gene>
    <name evidence="11" type="primary">malQ</name>
    <name evidence="11" type="ORF">JX360_03685</name>
</gene>
<evidence type="ECO:0000256" key="2">
    <source>
        <dbReference type="ARBA" id="ARBA00005684"/>
    </source>
</evidence>
<keyword evidence="7 10" id="KW-0119">Carbohydrate metabolism</keyword>
<keyword evidence="6 10" id="KW-0808">Transferase</keyword>
<comment type="similarity">
    <text evidence="2 10">Belongs to the disproportionating enzyme family.</text>
</comment>
<keyword evidence="5 10" id="KW-0328">Glycosyltransferase</keyword>
<sequence length="531" mass="60403">MRMGRLSGILLHPTSLPGPFGIGDLGPAAYRFVDFLVESGQRLWQVLPLGPTGWGNSPYMSFSSIAGNPLLLSPELLVQAGWLEPGSWQDLPQWPAIQSGFVGRVDYETVIPFKFGLLHRAWRSFNEKASSSDWEAFQAFCEDEADWLPDYALFMALKDVYEGQEWTKWDPALVQRDPLALQDARDRYADAITEQMFWQYLFAQQWGSLKAYAHQHQVQLMGDLPIYVAPNSADVWANRELFHLDEQGQPLLVAGVPPDYFSATGQRWGNPLYNWEALKAQGYDWWIRRMRAILKQVDCVRIDHFRGFESYWAIPGDAETAVEGQWQKGPGADFFRVLAEKLGDIPVIAEDLGEITPEVLELRDQFGLPGMKILLFAFGSGPDNPYLPHGYERNFVVYTGTHDNNTVVGWFYDPERSDWEKQNLLRYLGCQGSDGIHWDLIRLALSSVADLAIIPLQDVMGLGADSRMNFPGTVENNWAWRYSEEMLQDELRHRLAEMSVTYGRISPQELDQRRETLAQERAALASKSDPA</sequence>
<dbReference type="SUPFAM" id="SSF51445">
    <property type="entry name" value="(Trans)glycosidases"/>
    <property type="match status" value="1"/>
</dbReference>
<dbReference type="PANTHER" id="PTHR32438:SF5">
    <property type="entry name" value="4-ALPHA-GLUCANOTRANSFERASE DPE1, CHLOROPLASTIC_AMYLOPLASTIC"/>
    <property type="match status" value="1"/>
</dbReference>
<keyword evidence="12" id="KW-1185">Reference proteome</keyword>
<dbReference type="InterPro" id="IPR017853">
    <property type="entry name" value="GH"/>
</dbReference>
<organism evidence="11 12">
    <name type="scientific">Thermostichus vulcanus str. 'Rupite'</name>
    <dbReference type="NCBI Taxonomy" id="2813851"/>
    <lineage>
        <taxon>Bacteria</taxon>
        <taxon>Bacillati</taxon>
        <taxon>Cyanobacteriota</taxon>
        <taxon>Cyanophyceae</taxon>
        <taxon>Thermostichales</taxon>
        <taxon>Thermostichaceae</taxon>
        <taxon>Thermostichus</taxon>
    </lineage>
</organism>
<dbReference type="GO" id="GO:0004134">
    <property type="term" value="F:4-alpha-glucanotransferase activity"/>
    <property type="evidence" value="ECO:0007669"/>
    <property type="project" value="UniProtKB-EC"/>
</dbReference>
<comment type="catalytic activity">
    <reaction evidence="1 10">
        <text>Transfers a segment of a (1-&gt;4)-alpha-D-glucan to a new position in an acceptor, which may be glucose or a (1-&gt;4)-alpha-D-glucan.</text>
        <dbReference type="EC" id="2.4.1.25"/>
    </reaction>
</comment>
<dbReference type="InterPro" id="IPR003385">
    <property type="entry name" value="Glyco_hydro_77"/>
</dbReference>
<evidence type="ECO:0000256" key="9">
    <source>
        <dbReference type="ARBA" id="ARBA00031501"/>
    </source>
</evidence>
<dbReference type="NCBIfam" id="TIGR00217">
    <property type="entry name" value="malQ"/>
    <property type="match status" value="1"/>
</dbReference>